<gene>
    <name evidence="7" type="ORF">BN1708_000686</name>
</gene>
<dbReference type="GO" id="GO:0003712">
    <property type="term" value="F:transcription coregulator activity"/>
    <property type="evidence" value="ECO:0007669"/>
    <property type="project" value="InterPro"/>
</dbReference>
<accession>A0A0G4LZB4</accession>
<evidence type="ECO:0000256" key="1">
    <source>
        <dbReference type="ARBA" id="ARBA00004123"/>
    </source>
</evidence>
<name>A0A0G4LZB4_VERLO</name>
<keyword evidence="8" id="KW-1185">Reference proteome</keyword>
<evidence type="ECO:0000313" key="7">
    <source>
        <dbReference type="EMBL" id="CRK26900.1"/>
    </source>
</evidence>
<dbReference type="InterPro" id="IPR009332">
    <property type="entry name" value="Med22"/>
</dbReference>
<proteinExistence type="inferred from homology"/>
<dbReference type="EMBL" id="CVQH01020306">
    <property type="protein sequence ID" value="CRK26900.1"/>
    <property type="molecule type" value="Genomic_DNA"/>
</dbReference>
<keyword evidence="5" id="KW-0539">Nucleus</keyword>
<dbReference type="Pfam" id="PF06179">
    <property type="entry name" value="Med22"/>
    <property type="match status" value="1"/>
</dbReference>
<sequence length="169" mass="18339">MDRNQDNANLLDTHNRLTADIVARFRTLTMLATIQAEASTQNVDPQTIAVTGMSMQMEFEGLNSSVKELLALSRRLKELWLFGRLGDEDELAKAQAEKLDQDIVRVAELVNSIQGNRYTKLAEENGGVWAFMSAANSRNEVTEAPLTQIAPTPGPGTGTGAAPTPMPAP</sequence>
<comment type="subcellular location">
    <subcellularLocation>
        <location evidence="1">Nucleus</location>
    </subcellularLocation>
</comment>
<reference evidence="7 8" key="1">
    <citation type="submission" date="2015-05" db="EMBL/GenBank/DDBJ databases">
        <authorList>
            <person name="Wang D.B."/>
            <person name="Wang M."/>
        </authorList>
    </citation>
    <scope>NUCLEOTIDE SEQUENCE [LARGE SCALE GENOMIC DNA]</scope>
    <source>
        <strain evidence="7">VL1</strain>
    </source>
</reference>
<keyword evidence="4" id="KW-0804">Transcription</keyword>
<evidence type="ECO:0000256" key="5">
    <source>
        <dbReference type="ARBA" id="ARBA00023242"/>
    </source>
</evidence>
<evidence type="ECO:0000313" key="8">
    <source>
        <dbReference type="Proteomes" id="UP000044602"/>
    </source>
</evidence>
<evidence type="ECO:0000256" key="4">
    <source>
        <dbReference type="ARBA" id="ARBA00023163"/>
    </source>
</evidence>
<evidence type="ECO:0000256" key="2">
    <source>
        <dbReference type="ARBA" id="ARBA00005942"/>
    </source>
</evidence>
<dbReference type="GO" id="GO:0006357">
    <property type="term" value="P:regulation of transcription by RNA polymerase II"/>
    <property type="evidence" value="ECO:0007669"/>
    <property type="project" value="InterPro"/>
</dbReference>
<keyword evidence="3" id="KW-0805">Transcription regulation</keyword>
<evidence type="ECO:0000256" key="3">
    <source>
        <dbReference type="ARBA" id="ARBA00023015"/>
    </source>
</evidence>
<feature type="region of interest" description="Disordered" evidence="6">
    <location>
        <begin position="146"/>
        <end position="169"/>
    </location>
</feature>
<organism evidence="7 8">
    <name type="scientific">Verticillium longisporum</name>
    <name type="common">Verticillium dahliae var. longisporum</name>
    <dbReference type="NCBI Taxonomy" id="100787"/>
    <lineage>
        <taxon>Eukaryota</taxon>
        <taxon>Fungi</taxon>
        <taxon>Dikarya</taxon>
        <taxon>Ascomycota</taxon>
        <taxon>Pezizomycotina</taxon>
        <taxon>Sordariomycetes</taxon>
        <taxon>Hypocreomycetidae</taxon>
        <taxon>Glomerellales</taxon>
        <taxon>Plectosphaerellaceae</taxon>
        <taxon>Verticillium</taxon>
    </lineage>
</organism>
<comment type="similarity">
    <text evidence="2">Belongs to the Mediator complex subunit 22 family.</text>
</comment>
<dbReference type="AlphaFoldDB" id="A0A0G4LZB4"/>
<dbReference type="GO" id="GO:0016592">
    <property type="term" value="C:mediator complex"/>
    <property type="evidence" value="ECO:0007669"/>
    <property type="project" value="InterPro"/>
</dbReference>
<dbReference type="STRING" id="100787.A0A0G4LZB4"/>
<evidence type="ECO:0000256" key="6">
    <source>
        <dbReference type="SAM" id="MobiDB-lite"/>
    </source>
</evidence>
<protein>
    <submittedName>
        <fullName evidence="7">Uncharacterized protein</fullName>
    </submittedName>
</protein>
<dbReference type="Proteomes" id="UP000044602">
    <property type="component" value="Unassembled WGS sequence"/>
</dbReference>